<evidence type="ECO:0008006" key="3">
    <source>
        <dbReference type="Google" id="ProtNLM"/>
    </source>
</evidence>
<dbReference type="Gene3D" id="3.40.190.10">
    <property type="entry name" value="Periplasmic binding protein-like II"/>
    <property type="match status" value="2"/>
</dbReference>
<dbReference type="EMBL" id="CAJHCQ010000029">
    <property type="protein sequence ID" value="CAD6560174.1"/>
    <property type="molecule type" value="Genomic_DNA"/>
</dbReference>
<organism evidence="1 2">
    <name type="scientific">Paraburkholderia hiiakae</name>
    <dbReference type="NCBI Taxonomy" id="1081782"/>
    <lineage>
        <taxon>Bacteria</taxon>
        <taxon>Pseudomonadati</taxon>
        <taxon>Pseudomonadota</taxon>
        <taxon>Betaproteobacteria</taxon>
        <taxon>Burkholderiales</taxon>
        <taxon>Burkholderiaceae</taxon>
        <taxon>Paraburkholderia</taxon>
    </lineage>
</organism>
<reference evidence="1 2" key="1">
    <citation type="submission" date="2020-10" db="EMBL/GenBank/DDBJ databases">
        <authorList>
            <person name="Peeters C."/>
        </authorList>
    </citation>
    <scope>NUCLEOTIDE SEQUENCE [LARGE SCALE GENOMIC DNA]</scope>
    <source>
        <strain evidence="1 2">LMG 27952</strain>
    </source>
</reference>
<comment type="caution">
    <text evidence="1">The sequence shown here is derived from an EMBL/GenBank/DDBJ whole genome shotgun (WGS) entry which is preliminary data.</text>
</comment>
<dbReference type="SUPFAM" id="SSF53850">
    <property type="entry name" value="Periplasmic binding protein-like II"/>
    <property type="match status" value="1"/>
</dbReference>
<evidence type="ECO:0000313" key="2">
    <source>
        <dbReference type="Proteomes" id="UP000656319"/>
    </source>
</evidence>
<dbReference type="Pfam" id="PF12974">
    <property type="entry name" value="Phosphonate-bd"/>
    <property type="match status" value="1"/>
</dbReference>
<name>A0ABM8P9U5_9BURK</name>
<dbReference type="Proteomes" id="UP000656319">
    <property type="component" value="Unassembled WGS sequence"/>
</dbReference>
<keyword evidence="2" id="KW-1185">Reference proteome</keyword>
<sequence>MSRHTPLMLGAVAYAPKVITIWEGFKAWFAERGLAIDYLLYSNYETQVEAQFAGDIAFAWNSPLAWVRASRIAQARGEVVSPLAMRDTDIDLRSVLVVRSDSSVQSLGDLRGATIGFGAIDSPQATLIPLDHLRHEGGLVAGHDYEARRFDVLGGKHGDHIGGERDAASALVNGEVEATWMIAGNFRAFADEGTLPSGATRIVATTGAYDHCNMTVSPGVPQEATRRFGDLLLSMDWNDARVRPLLELEGLRSWLPGRSSGYALLERAVTEEHFYDGHGRIVEPAYRY</sequence>
<protein>
    <recommendedName>
        <fullName evidence="3">ABC-type phosphate/phosphonate transport system substrate-binding protein</fullName>
    </recommendedName>
</protein>
<dbReference type="PANTHER" id="PTHR35841:SF1">
    <property type="entry name" value="PHOSPHONATES-BINDING PERIPLASMIC PROTEIN"/>
    <property type="match status" value="1"/>
</dbReference>
<proteinExistence type="predicted"/>
<dbReference type="RefSeq" id="WP_201700493.1">
    <property type="nucleotide sequence ID" value="NZ_CAJHCQ010000029.1"/>
</dbReference>
<dbReference type="PANTHER" id="PTHR35841">
    <property type="entry name" value="PHOSPHONATES-BINDING PERIPLASMIC PROTEIN"/>
    <property type="match status" value="1"/>
</dbReference>
<gene>
    <name evidence="1" type="ORF">LMG27952_07061</name>
</gene>
<evidence type="ECO:0000313" key="1">
    <source>
        <dbReference type="EMBL" id="CAD6560174.1"/>
    </source>
</evidence>
<accession>A0ABM8P9U5</accession>